<evidence type="ECO:0000313" key="12">
    <source>
        <dbReference type="Ensembl" id="ENSCMIP00000008035.1"/>
    </source>
</evidence>
<evidence type="ECO:0000313" key="13">
    <source>
        <dbReference type="Proteomes" id="UP000314986"/>
    </source>
</evidence>
<dbReference type="PANTHER" id="PTHR46272">
    <property type="entry name" value="G_PROTEIN_RECEP_F1_2 DOMAIN-CONTAINING PROTEIN"/>
    <property type="match status" value="1"/>
</dbReference>
<dbReference type="Gene3D" id="1.20.1070.10">
    <property type="entry name" value="Rhodopsin 7-helix transmembrane proteins"/>
    <property type="match status" value="1"/>
</dbReference>
<accession>A0A4W3GYB8</accession>
<feature type="transmembrane region" description="Helical" evidence="10">
    <location>
        <begin position="224"/>
        <end position="247"/>
    </location>
</feature>
<reference evidence="13" key="1">
    <citation type="journal article" date="2006" name="Science">
        <title>Ancient noncoding elements conserved in the human genome.</title>
        <authorList>
            <person name="Venkatesh B."/>
            <person name="Kirkness E.F."/>
            <person name="Loh Y.H."/>
            <person name="Halpern A.L."/>
            <person name="Lee A.P."/>
            <person name="Johnson J."/>
            <person name="Dandona N."/>
            <person name="Viswanathan L.D."/>
            <person name="Tay A."/>
            <person name="Venter J.C."/>
            <person name="Strausberg R.L."/>
            <person name="Brenner S."/>
        </authorList>
    </citation>
    <scope>NUCLEOTIDE SEQUENCE [LARGE SCALE GENOMIC DNA]</scope>
</reference>
<evidence type="ECO:0000256" key="4">
    <source>
        <dbReference type="ARBA" id="ARBA00022989"/>
    </source>
</evidence>
<dbReference type="AlphaFoldDB" id="A0A4W3GYB8"/>
<dbReference type="PRINTS" id="PR00237">
    <property type="entry name" value="GPCRRHODOPSN"/>
</dbReference>
<proteinExistence type="predicted"/>
<dbReference type="GeneTree" id="ENSGT00970000196759"/>
<dbReference type="InParanoid" id="A0A4W3GYB8"/>
<name>A0A4W3GYB8_CALMI</name>
<reference evidence="13" key="2">
    <citation type="journal article" date="2007" name="PLoS Biol.">
        <title>Survey sequencing and comparative analysis of the elephant shark (Callorhinchus milii) genome.</title>
        <authorList>
            <person name="Venkatesh B."/>
            <person name="Kirkness E.F."/>
            <person name="Loh Y.H."/>
            <person name="Halpern A.L."/>
            <person name="Lee A.P."/>
            <person name="Johnson J."/>
            <person name="Dandona N."/>
            <person name="Viswanathan L.D."/>
            <person name="Tay A."/>
            <person name="Venter J.C."/>
            <person name="Strausberg R.L."/>
            <person name="Brenner S."/>
        </authorList>
    </citation>
    <scope>NUCLEOTIDE SEQUENCE [LARGE SCALE GENOMIC DNA]</scope>
</reference>
<dbReference type="GO" id="GO:0005886">
    <property type="term" value="C:plasma membrane"/>
    <property type="evidence" value="ECO:0007669"/>
    <property type="project" value="UniProtKB-SubCell"/>
</dbReference>
<evidence type="ECO:0000256" key="7">
    <source>
        <dbReference type="ARBA" id="ARBA00023170"/>
    </source>
</evidence>
<feature type="transmembrane region" description="Helical" evidence="10">
    <location>
        <begin position="176"/>
        <end position="194"/>
    </location>
</feature>
<keyword evidence="8" id="KW-0807">Transducer</keyword>
<evidence type="ECO:0000256" key="10">
    <source>
        <dbReference type="SAM" id="Phobius"/>
    </source>
</evidence>
<evidence type="ECO:0000256" key="5">
    <source>
        <dbReference type="ARBA" id="ARBA00023040"/>
    </source>
</evidence>
<evidence type="ECO:0000256" key="2">
    <source>
        <dbReference type="ARBA" id="ARBA00022475"/>
    </source>
</evidence>
<dbReference type="Ensembl" id="ENSCMIT00000008266.1">
    <property type="protein sequence ID" value="ENSCMIP00000008035.1"/>
    <property type="gene ID" value="ENSCMIG00000004335.1"/>
</dbReference>
<keyword evidence="7" id="KW-0675">Receptor</keyword>
<dbReference type="Proteomes" id="UP000314986">
    <property type="component" value="Unassembled WGS sequence"/>
</dbReference>
<evidence type="ECO:0000256" key="6">
    <source>
        <dbReference type="ARBA" id="ARBA00023136"/>
    </source>
</evidence>
<feature type="domain" description="G-protein coupled receptors family 1 profile" evidence="11">
    <location>
        <begin position="31"/>
        <end position="285"/>
    </location>
</feature>
<evidence type="ECO:0000256" key="9">
    <source>
        <dbReference type="SAM" id="MobiDB-lite"/>
    </source>
</evidence>
<dbReference type="PROSITE" id="PS50262">
    <property type="entry name" value="G_PROTEIN_RECEP_F1_2"/>
    <property type="match status" value="1"/>
</dbReference>
<comment type="subcellular location">
    <subcellularLocation>
        <location evidence="1">Cell membrane</location>
        <topology evidence="1">Multi-pass membrane protein</topology>
    </subcellularLocation>
</comment>
<keyword evidence="2" id="KW-1003">Cell membrane</keyword>
<reference evidence="12" key="5">
    <citation type="submission" date="2025-09" db="UniProtKB">
        <authorList>
            <consortium name="Ensembl"/>
        </authorList>
    </citation>
    <scope>IDENTIFICATION</scope>
</reference>
<keyword evidence="5" id="KW-0297">G-protein coupled receptor</keyword>
<dbReference type="GO" id="GO:0004930">
    <property type="term" value="F:G protein-coupled receptor activity"/>
    <property type="evidence" value="ECO:0007669"/>
    <property type="project" value="UniProtKB-KW"/>
</dbReference>
<feature type="region of interest" description="Disordered" evidence="9">
    <location>
        <begin position="303"/>
        <end position="323"/>
    </location>
</feature>
<keyword evidence="3 10" id="KW-0812">Transmembrane</keyword>
<dbReference type="InterPro" id="IPR052477">
    <property type="entry name" value="Orphan_GPCR1"/>
</dbReference>
<dbReference type="PANTHER" id="PTHR46272:SF6">
    <property type="entry name" value="G-PROTEIN COUPLED RECEPTOR 139-RELATED"/>
    <property type="match status" value="1"/>
</dbReference>
<reference evidence="13" key="3">
    <citation type="journal article" date="2014" name="Nature">
        <title>Elephant shark genome provides unique insights into gnathostome evolution.</title>
        <authorList>
            <consortium name="International Elephant Shark Genome Sequencing Consortium"/>
            <person name="Venkatesh B."/>
            <person name="Lee A.P."/>
            <person name="Ravi V."/>
            <person name="Maurya A.K."/>
            <person name="Lian M.M."/>
            <person name="Swann J.B."/>
            <person name="Ohta Y."/>
            <person name="Flajnik M.F."/>
            <person name="Sutoh Y."/>
            <person name="Kasahara M."/>
            <person name="Hoon S."/>
            <person name="Gangu V."/>
            <person name="Roy S.W."/>
            <person name="Irimia M."/>
            <person name="Korzh V."/>
            <person name="Kondrychyn I."/>
            <person name="Lim Z.W."/>
            <person name="Tay B.H."/>
            <person name="Tohari S."/>
            <person name="Kong K.W."/>
            <person name="Ho S."/>
            <person name="Lorente-Galdos B."/>
            <person name="Quilez J."/>
            <person name="Marques-Bonet T."/>
            <person name="Raney B.J."/>
            <person name="Ingham P.W."/>
            <person name="Tay A."/>
            <person name="Hillier L.W."/>
            <person name="Minx P."/>
            <person name="Boehm T."/>
            <person name="Wilson R.K."/>
            <person name="Brenner S."/>
            <person name="Warren W.C."/>
        </authorList>
    </citation>
    <scope>NUCLEOTIDE SEQUENCE [LARGE SCALE GENOMIC DNA]</scope>
</reference>
<dbReference type="SUPFAM" id="SSF81321">
    <property type="entry name" value="Family A G protein-coupled receptor-like"/>
    <property type="match status" value="1"/>
</dbReference>
<keyword evidence="13" id="KW-1185">Reference proteome</keyword>
<evidence type="ECO:0000256" key="3">
    <source>
        <dbReference type="ARBA" id="ARBA00022692"/>
    </source>
</evidence>
<dbReference type="InterPro" id="IPR000276">
    <property type="entry name" value="GPCR_Rhodpsn"/>
</dbReference>
<dbReference type="InterPro" id="IPR017452">
    <property type="entry name" value="GPCR_Rhodpsn_7TM"/>
</dbReference>
<evidence type="ECO:0000256" key="8">
    <source>
        <dbReference type="ARBA" id="ARBA00023224"/>
    </source>
</evidence>
<protein>
    <recommendedName>
        <fullName evidence="11">G-protein coupled receptors family 1 profile domain-containing protein</fullName>
    </recommendedName>
</protein>
<evidence type="ECO:0000259" key="11">
    <source>
        <dbReference type="PROSITE" id="PS50262"/>
    </source>
</evidence>
<sequence>IGQSECNLSLFFSTIIHHLAFKSSFSFSPTVNLVSAVILSRGNCGLSRCISRYLVAMATADLLVVITDAILTRINFLYFPVCFLDLTPVCSLGSVLLCAAGDASVWLTVVFTFDRSVAICIQKLRSCYCTDRTAYFIYKPFAIINKIPWGCEARLSFHTAPTWAAFDLIHTILTPFTPFFLIFLLNTLTVRCIVRASMIRRRLRGDRGIQEHRDSKMENRRKSIILLFTISGSFIAMWVTYVGVFLYRRIINSFTYSGYQDPLFVAERLSYMSQLCSCCTNTCIYAVTQSRFRQQLNNLMSPTYSSHKQRDPGSIHSCVRTKP</sequence>
<organism evidence="12 13">
    <name type="scientific">Callorhinchus milii</name>
    <name type="common">Ghost shark</name>
    <dbReference type="NCBI Taxonomy" id="7868"/>
    <lineage>
        <taxon>Eukaryota</taxon>
        <taxon>Metazoa</taxon>
        <taxon>Chordata</taxon>
        <taxon>Craniata</taxon>
        <taxon>Vertebrata</taxon>
        <taxon>Chondrichthyes</taxon>
        <taxon>Holocephali</taxon>
        <taxon>Chimaeriformes</taxon>
        <taxon>Callorhinchidae</taxon>
        <taxon>Callorhinchus</taxon>
    </lineage>
</organism>
<evidence type="ECO:0000256" key="1">
    <source>
        <dbReference type="ARBA" id="ARBA00004651"/>
    </source>
</evidence>
<reference evidence="12" key="4">
    <citation type="submission" date="2025-08" db="UniProtKB">
        <authorList>
            <consortium name="Ensembl"/>
        </authorList>
    </citation>
    <scope>IDENTIFICATION</scope>
</reference>
<keyword evidence="6 10" id="KW-0472">Membrane</keyword>
<keyword evidence="4 10" id="KW-1133">Transmembrane helix</keyword>